<keyword evidence="4" id="KW-1185">Reference proteome</keyword>
<reference evidence="4" key="1">
    <citation type="journal article" date="2019" name="Int. J. Syst. Evol. Microbiol.">
        <title>The Global Catalogue of Microorganisms (GCM) 10K type strain sequencing project: providing services to taxonomists for standard genome sequencing and annotation.</title>
        <authorList>
            <consortium name="The Broad Institute Genomics Platform"/>
            <consortium name="The Broad Institute Genome Sequencing Center for Infectious Disease"/>
            <person name="Wu L."/>
            <person name="Ma J."/>
        </authorList>
    </citation>
    <scope>NUCLEOTIDE SEQUENCE [LARGE SCALE GENOMIC DNA]</scope>
    <source>
        <strain evidence="4">TBRC 7912</strain>
    </source>
</reference>
<evidence type="ECO:0000256" key="1">
    <source>
        <dbReference type="SAM" id="MobiDB-lite"/>
    </source>
</evidence>
<dbReference type="EMBL" id="JBHSBC010000022">
    <property type="protein sequence ID" value="MFC3983066.1"/>
    <property type="molecule type" value="Genomic_DNA"/>
</dbReference>
<accession>A0ABV8F550</accession>
<evidence type="ECO:0000313" key="3">
    <source>
        <dbReference type="EMBL" id="MFC3983066.1"/>
    </source>
</evidence>
<feature type="region of interest" description="Disordered" evidence="1">
    <location>
        <begin position="137"/>
        <end position="163"/>
    </location>
</feature>
<evidence type="ECO:0000256" key="2">
    <source>
        <dbReference type="SAM" id="SignalP"/>
    </source>
</evidence>
<organism evidence="3 4">
    <name type="scientific">Streptosporangium jomthongense</name>
    <dbReference type="NCBI Taxonomy" id="1193683"/>
    <lineage>
        <taxon>Bacteria</taxon>
        <taxon>Bacillati</taxon>
        <taxon>Actinomycetota</taxon>
        <taxon>Actinomycetes</taxon>
        <taxon>Streptosporangiales</taxon>
        <taxon>Streptosporangiaceae</taxon>
        <taxon>Streptosporangium</taxon>
    </lineage>
</organism>
<protein>
    <recommendedName>
        <fullName evidence="5">Ig-like domain-containing protein</fullName>
    </recommendedName>
</protein>
<evidence type="ECO:0000313" key="4">
    <source>
        <dbReference type="Proteomes" id="UP001595698"/>
    </source>
</evidence>
<dbReference type="Proteomes" id="UP001595698">
    <property type="component" value="Unassembled WGS sequence"/>
</dbReference>
<proteinExistence type="predicted"/>
<gene>
    <name evidence="3" type="ORF">ACFOYY_23240</name>
</gene>
<feature type="signal peptide" evidence="2">
    <location>
        <begin position="1"/>
        <end position="22"/>
    </location>
</feature>
<feature type="chain" id="PRO_5045730871" description="Ig-like domain-containing protein" evidence="2">
    <location>
        <begin position="23"/>
        <end position="273"/>
    </location>
</feature>
<keyword evidence="2" id="KW-0732">Signal</keyword>
<name>A0ABV8F550_9ACTN</name>
<evidence type="ECO:0008006" key="5">
    <source>
        <dbReference type="Google" id="ProtNLM"/>
    </source>
</evidence>
<dbReference type="RefSeq" id="WP_386191928.1">
    <property type="nucleotide sequence ID" value="NZ_JBHSBC010000022.1"/>
</dbReference>
<comment type="caution">
    <text evidence="3">The sequence shown here is derived from an EMBL/GenBank/DDBJ whole genome shotgun (WGS) entry which is preliminary data.</text>
</comment>
<sequence length="273" mass="27768">MGRPRLAALGAVGALFATVLCAGETSADTEPVPAQAPHTITVGIPHTVGPHSAGTSNVPCQGGRFPSGGGVLTTSNGVFLTATWPSGISWVGDVYNETDTPQTFTPVAICTLQRHTTRFGTSVNVPSGQTATVRATCDPGQVATGGGPNAGARGTGSDSGQAYISQSSDIGRQWVGRVTNHGPRFVILQTYVRCADTPHTAYASGPTRLAQGATGTAHVECGPGEVPTGGGGLGDPAVDFNESFPTTTGWTVRATNHGSVPLDLFARVTCTRP</sequence>